<keyword evidence="3 5" id="KW-1133">Transmembrane helix</keyword>
<evidence type="ECO:0000256" key="5">
    <source>
        <dbReference type="SAM" id="Phobius"/>
    </source>
</evidence>
<reference evidence="8" key="1">
    <citation type="journal article" date="2019" name="Int. J. Syst. Evol. Microbiol.">
        <title>The Global Catalogue of Microorganisms (GCM) 10K type strain sequencing project: providing services to taxonomists for standard genome sequencing and annotation.</title>
        <authorList>
            <consortium name="The Broad Institute Genomics Platform"/>
            <consortium name="The Broad Institute Genome Sequencing Center for Infectious Disease"/>
            <person name="Wu L."/>
            <person name="Ma J."/>
        </authorList>
    </citation>
    <scope>NUCLEOTIDE SEQUENCE [LARGE SCALE GENOMIC DNA]</scope>
    <source>
        <strain evidence="8">CGMCC 4.5581</strain>
    </source>
</reference>
<feature type="transmembrane region" description="Helical" evidence="5">
    <location>
        <begin position="30"/>
        <end position="48"/>
    </location>
</feature>
<feature type="transmembrane region" description="Helical" evidence="5">
    <location>
        <begin position="110"/>
        <end position="129"/>
    </location>
</feature>
<evidence type="ECO:0000313" key="7">
    <source>
        <dbReference type="EMBL" id="GGL78243.1"/>
    </source>
</evidence>
<dbReference type="Pfam" id="PF13886">
    <property type="entry name" value="TM7S3_TM198"/>
    <property type="match status" value="1"/>
</dbReference>
<name>A0ABQ2G6K8_9ACTN</name>
<keyword evidence="4 5" id="KW-0472">Membrane</keyword>
<dbReference type="EMBL" id="BMMI01000007">
    <property type="protein sequence ID" value="GGL78243.1"/>
    <property type="molecule type" value="Genomic_DNA"/>
</dbReference>
<evidence type="ECO:0000256" key="4">
    <source>
        <dbReference type="ARBA" id="ARBA00023136"/>
    </source>
</evidence>
<feature type="transmembrane region" description="Helical" evidence="5">
    <location>
        <begin position="6"/>
        <end position="23"/>
    </location>
</feature>
<comment type="subcellular location">
    <subcellularLocation>
        <location evidence="1">Membrane</location>
        <topology evidence="1">Multi-pass membrane protein</topology>
    </subcellularLocation>
</comment>
<feature type="transmembrane region" description="Helical" evidence="5">
    <location>
        <begin position="136"/>
        <end position="158"/>
    </location>
</feature>
<feature type="transmembrane region" description="Helical" evidence="5">
    <location>
        <begin position="178"/>
        <end position="195"/>
    </location>
</feature>
<dbReference type="InterPro" id="IPR025256">
    <property type="entry name" value="TM7S3/TM198-like_dom"/>
</dbReference>
<protein>
    <recommendedName>
        <fullName evidence="6">TM7S3/TM198-like domain-containing protein</fullName>
    </recommendedName>
</protein>
<evidence type="ECO:0000256" key="2">
    <source>
        <dbReference type="ARBA" id="ARBA00022692"/>
    </source>
</evidence>
<comment type="caution">
    <text evidence="7">The sequence shown here is derived from an EMBL/GenBank/DDBJ whole genome shotgun (WGS) entry which is preliminary data.</text>
</comment>
<organism evidence="7 8">
    <name type="scientific">Modestobacter marinus</name>
    <dbReference type="NCBI Taxonomy" id="477641"/>
    <lineage>
        <taxon>Bacteria</taxon>
        <taxon>Bacillati</taxon>
        <taxon>Actinomycetota</taxon>
        <taxon>Actinomycetes</taxon>
        <taxon>Geodermatophilales</taxon>
        <taxon>Geodermatophilaceae</taxon>
        <taxon>Modestobacter</taxon>
    </lineage>
</organism>
<feature type="transmembrane region" description="Helical" evidence="5">
    <location>
        <begin position="60"/>
        <end position="78"/>
    </location>
</feature>
<gene>
    <name evidence="7" type="ORF">GCM10011589_37920</name>
</gene>
<evidence type="ECO:0000313" key="8">
    <source>
        <dbReference type="Proteomes" id="UP000648663"/>
    </source>
</evidence>
<keyword evidence="2 5" id="KW-0812">Transmembrane</keyword>
<feature type="domain" description="TM7S3/TM198-like" evidence="6">
    <location>
        <begin position="11"/>
        <end position="191"/>
    </location>
</feature>
<feature type="transmembrane region" description="Helical" evidence="5">
    <location>
        <begin position="85"/>
        <end position="104"/>
    </location>
</feature>
<sequence>MGDVRDVLLGLLAIAVGGLFCFRGYLTMRLVIPVWGAFAGFLLGAGLVGRWSGDGFLSGALAWSVGLAVAAVFGLLAYAYYEVSVVLAMAAVGFVLGASLMVGLDVRWSWAVVLGGVLAGLALAVLAVVGRLPMLLLTVLTALAGSATIVAGVMLLTGALTADDLDSTAVVSRIEDSAGWWVLYVVGVVVQVRFLDDVRRSVRAQWARDGGRQLYVRHRAAR</sequence>
<proteinExistence type="predicted"/>
<keyword evidence="8" id="KW-1185">Reference proteome</keyword>
<evidence type="ECO:0000259" key="6">
    <source>
        <dbReference type="Pfam" id="PF13886"/>
    </source>
</evidence>
<dbReference type="Proteomes" id="UP000648663">
    <property type="component" value="Unassembled WGS sequence"/>
</dbReference>
<accession>A0ABQ2G6K8</accession>
<evidence type="ECO:0000256" key="3">
    <source>
        <dbReference type="ARBA" id="ARBA00022989"/>
    </source>
</evidence>
<evidence type="ECO:0000256" key="1">
    <source>
        <dbReference type="ARBA" id="ARBA00004141"/>
    </source>
</evidence>